<organism evidence="4 5">
    <name type="scientific">Candidatus Chloroploca mongolica</name>
    <dbReference type="NCBI Taxonomy" id="2528176"/>
    <lineage>
        <taxon>Bacteria</taxon>
        <taxon>Bacillati</taxon>
        <taxon>Chloroflexota</taxon>
        <taxon>Chloroflexia</taxon>
        <taxon>Chloroflexales</taxon>
        <taxon>Chloroflexineae</taxon>
        <taxon>Oscillochloridaceae</taxon>
        <taxon>Candidatus Chloroploca</taxon>
    </lineage>
</organism>
<reference evidence="4 5" key="1">
    <citation type="submission" date="2021-03" db="EMBL/GenBank/DDBJ databases">
        <authorList>
            <person name="Grouzdev D.S."/>
        </authorList>
    </citation>
    <scope>NUCLEOTIDE SEQUENCE [LARGE SCALE GENOMIC DNA]</scope>
    <source>
        <strain evidence="4 5">M50-1</strain>
    </source>
</reference>
<comment type="cofactor">
    <cofactor evidence="1">
        <name>pyridoxal 5'-phosphate</name>
        <dbReference type="ChEBI" id="CHEBI:597326"/>
    </cofactor>
</comment>
<feature type="domain" description="Tryptophan synthase beta chain-like PALP" evidence="3">
    <location>
        <begin position="33"/>
        <end position="362"/>
    </location>
</feature>
<dbReference type="Gene3D" id="3.40.50.1100">
    <property type="match status" value="2"/>
</dbReference>
<accession>A0ABS4D5I1</accession>
<dbReference type="InterPro" id="IPR036052">
    <property type="entry name" value="TrpB-like_PALP_sf"/>
</dbReference>
<evidence type="ECO:0000256" key="2">
    <source>
        <dbReference type="ARBA" id="ARBA00022898"/>
    </source>
</evidence>
<dbReference type="Proteomes" id="UP001193081">
    <property type="component" value="Unassembled WGS sequence"/>
</dbReference>
<evidence type="ECO:0000313" key="5">
    <source>
        <dbReference type="Proteomes" id="UP001193081"/>
    </source>
</evidence>
<keyword evidence="5" id="KW-1185">Reference proteome</keyword>
<dbReference type="EC" id="4.3.1.15" evidence="4"/>
<evidence type="ECO:0000259" key="3">
    <source>
        <dbReference type="Pfam" id="PF00291"/>
    </source>
</evidence>
<dbReference type="Pfam" id="PF00291">
    <property type="entry name" value="PALP"/>
    <property type="match status" value="1"/>
</dbReference>
<keyword evidence="4" id="KW-0456">Lyase</keyword>
<dbReference type="PANTHER" id="PTHR42937">
    <property type="match status" value="1"/>
</dbReference>
<protein>
    <submittedName>
        <fullName evidence="4">Diaminopropionate ammonia-lyase</fullName>
        <ecNumber evidence="4">4.3.1.15</ecNumber>
    </submittedName>
</protein>
<name>A0ABS4D5I1_9CHLR</name>
<sequence>MYTIRAFHNQSVRETEPHSVIDRSPLAFHQRLPGYTPTPLIDVPALAHELGIARLWVKRETSRLAMPSFKILGASWAVYQALITRLGTTPSWQSLEELATAVAPLQPLTLAAATDGNHGRAVARMAALLGCRARIFVPVGTAEARITAIQAEGAEVLVVEGTYDDAIVRSAQEAGPHCLVISDTSWPGYEAIPRHVIEGYSTIGWEVDDELERRDEDPPDLVVVQMGVGALAAAITSHYRRPAYAVPPRIIGVEPTRAACILASMEAGTLTTIPGPHDSIMAGLNCGAPSLIAWPIISAGINLFLAIDDQYACTGVRRLAQAGIIAGETGAAGLGGLLALRDNPRIAAAIGLRSTSRVLVICTEGATDPDAHARILASDCRTDCLHGQACMPTP</sequence>
<dbReference type="PANTHER" id="PTHR42937:SF1">
    <property type="entry name" value="DIAMINOPROPIONATE AMMONIA-LYASE"/>
    <property type="match status" value="1"/>
</dbReference>
<dbReference type="SUPFAM" id="SSF53686">
    <property type="entry name" value="Tryptophan synthase beta subunit-like PLP-dependent enzymes"/>
    <property type="match status" value="1"/>
</dbReference>
<gene>
    <name evidence="4" type="ORF">EYB53_003080</name>
</gene>
<keyword evidence="2" id="KW-0663">Pyridoxal phosphate</keyword>
<evidence type="ECO:0000256" key="1">
    <source>
        <dbReference type="ARBA" id="ARBA00001933"/>
    </source>
</evidence>
<evidence type="ECO:0000313" key="4">
    <source>
        <dbReference type="EMBL" id="MBP1464686.1"/>
    </source>
</evidence>
<dbReference type="EMBL" id="SIJK02000003">
    <property type="protein sequence ID" value="MBP1464686.1"/>
    <property type="molecule type" value="Genomic_DNA"/>
</dbReference>
<dbReference type="GO" id="GO:0008838">
    <property type="term" value="F:diaminopropionate ammonia-lyase activity"/>
    <property type="evidence" value="ECO:0007669"/>
    <property type="project" value="UniProtKB-EC"/>
</dbReference>
<dbReference type="RefSeq" id="WP_135476601.1">
    <property type="nucleotide sequence ID" value="NZ_SIJK02000003.1"/>
</dbReference>
<proteinExistence type="predicted"/>
<dbReference type="InterPro" id="IPR001926">
    <property type="entry name" value="TrpB-like_PALP"/>
</dbReference>
<dbReference type="NCBIfam" id="NF006058">
    <property type="entry name" value="PRK08206.1"/>
    <property type="match status" value="1"/>
</dbReference>
<comment type="caution">
    <text evidence="4">The sequence shown here is derived from an EMBL/GenBank/DDBJ whole genome shotgun (WGS) entry which is preliminary data.</text>
</comment>